<evidence type="ECO:0000313" key="5">
    <source>
        <dbReference type="Proteomes" id="UP000829935"/>
    </source>
</evidence>
<sequence length="668" mass="75350">MPRSENIKSLSAFFSVGCPHRRKFLRFVAALEALYGVSLERPSFLSFDGEARLSSLKSFLGRMIEGGSHPWHGAIRRLSSDKRKSFAMSLFLYRKVLPCPKPSIDEYMDRMSEEKHDFDRGFLSYASKTVRKMFPAGWDETLYPNACLSATLPSSSCVQTSRAKGGCREAYRSGETRWDSHLDYVVDTLTRESSPDSFSSRVLRVETGGKWRIVSAADVDMNILRPLHTAIYNRLSRLPWLLRGEAKAQSFKKFTLKKGEVYVSGDYVSATDNLSIDVQETILAAILDGARQVPPGVKGCARASQRMVMTSDGRTVEQKRGQLMGNLLSFPLLCLVNYLAFRYYGGVQETREIPLRVNGDDIVFRSSRELAEKWAAGVAGSGLTLSPGKTMIDAKYFTLNSKLFKGTPGCARLLPSLRSSAFGFKDSDDPVHSLSGRWGRVKRDFPCGGRLRTTLETLFLRENSRYVVASRRSVTRGLDMKVSPDALMATNLWKRECFYLNLGKEEPFPLSPEAREKMRIPEGWECVRIENMTKEIEEETRKIGPEFIGMTWDKTFKSAVGRDELVRSYEEAVALAPKYVQGRRGYARCSRLLGISVQTLRRYLKPHVLMDGAVVFDPWRIVRKTRPRGKRVWLPAGYHPVILENNSSSNTPYFRGFVFGGTEGVVAD</sequence>
<protein>
    <submittedName>
        <fullName evidence="4">RNA dependent RNA polymerase</fullName>
    </submittedName>
</protein>
<evidence type="ECO:0000313" key="4">
    <source>
        <dbReference type="EMBL" id="QGY72551.1"/>
    </source>
</evidence>
<organism evidence="4 5">
    <name type="scientific">Plasmopara viticola lesion associated ourmia-like virus 21</name>
    <dbReference type="NCBI Taxonomy" id="2686489"/>
    <lineage>
        <taxon>Viruses</taxon>
        <taxon>Riboviria</taxon>
        <taxon>Orthornavirae</taxon>
        <taxon>Lenarviricota</taxon>
        <taxon>Miaviricetes</taxon>
        <taxon>Ourlivirales</taxon>
        <taxon>Botourmiaviridae</taxon>
        <taxon>Magoulivirus</taxon>
        <taxon>Magoulivirus rhoplasmoparae</taxon>
    </lineage>
</organism>
<keyword evidence="1" id="KW-0696">RNA-directed RNA polymerase</keyword>
<dbReference type="InterPro" id="IPR008686">
    <property type="entry name" value="RNA_pol_mitovir"/>
</dbReference>
<keyword evidence="2" id="KW-0808">Transferase</keyword>
<keyword evidence="3" id="KW-0548">Nucleotidyltransferase</keyword>
<dbReference type="GeneID" id="80538715"/>
<dbReference type="Proteomes" id="UP000829935">
    <property type="component" value="Segment"/>
</dbReference>
<dbReference type="SUPFAM" id="SSF56672">
    <property type="entry name" value="DNA/RNA polymerases"/>
    <property type="match status" value="1"/>
</dbReference>
<name>A0ABX6FK53_9VIRU</name>
<accession>A0ABX6FK53</accession>
<evidence type="ECO:0000256" key="1">
    <source>
        <dbReference type="ARBA" id="ARBA00022484"/>
    </source>
</evidence>
<dbReference type="RefSeq" id="YP_010800221.1">
    <property type="nucleotide sequence ID" value="NC_076756.1"/>
</dbReference>
<proteinExistence type="predicted"/>
<dbReference type="InterPro" id="IPR043502">
    <property type="entry name" value="DNA/RNA_pol_sf"/>
</dbReference>
<dbReference type="EMBL" id="MN532608">
    <property type="protein sequence ID" value="QGY72551.1"/>
    <property type="molecule type" value="Genomic_RNA"/>
</dbReference>
<evidence type="ECO:0000256" key="3">
    <source>
        <dbReference type="ARBA" id="ARBA00022695"/>
    </source>
</evidence>
<reference evidence="4 5" key="1">
    <citation type="journal article" date="2020" name="Virus Evol.">
        <title>Analysis of the virome associated to grapevine downy mildew lesions reveals new mycovirus lineages.</title>
        <authorList>
            <person name="Chiapello M."/>
            <person name="Rodriguez-Romero J."/>
            <person name="Ayllon M.A."/>
            <person name="Turina M."/>
        </authorList>
    </citation>
    <scope>NUCLEOTIDE SEQUENCE [LARGE SCALE GENOMIC DNA]</scope>
    <source>
        <strain evidence="4">DMG-A_33790</strain>
    </source>
</reference>
<dbReference type="Pfam" id="PF05919">
    <property type="entry name" value="Mitovir_RNA_pol"/>
    <property type="match status" value="1"/>
</dbReference>
<evidence type="ECO:0000256" key="2">
    <source>
        <dbReference type="ARBA" id="ARBA00022679"/>
    </source>
</evidence>
<keyword evidence="5" id="KW-1185">Reference proteome</keyword>